<proteinExistence type="predicted"/>
<accession>A0ACB0J752</accession>
<evidence type="ECO:0000313" key="1">
    <source>
        <dbReference type="EMBL" id="CAJ2639759.1"/>
    </source>
</evidence>
<dbReference type="Proteomes" id="UP001177021">
    <property type="component" value="Unassembled WGS sequence"/>
</dbReference>
<organism evidence="1 2">
    <name type="scientific">Trifolium pratense</name>
    <name type="common">Red clover</name>
    <dbReference type="NCBI Taxonomy" id="57577"/>
    <lineage>
        <taxon>Eukaryota</taxon>
        <taxon>Viridiplantae</taxon>
        <taxon>Streptophyta</taxon>
        <taxon>Embryophyta</taxon>
        <taxon>Tracheophyta</taxon>
        <taxon>Spermatophyta</taxon>
        <taxon>Magnoliopsida</taxon>
        <taxon>eudicotyledons</taxon>
        <taxon>Gunneridae</taxon>
        <taxon>Pentapetalae</taxon>
        <taxon>rosids</taxon>
        <taxon>fabids</taxon>
        <taxon>Fabales</taxon>
        <taxon>Fabaceae</taxon>
        <taxon>Papilionoideae</taxon>
        <taxon>50 kb inversion clade</taxon>
        <taxon>NPAAA clade</taxon>
        <taxon>Hologalegina</taxon>
        <taxon>IRL clade</taxon>
        <taxon>Trifolieae</taxon>
        <taxon>Trifolium</taxon>
    </lineage>
</organism>
<comment type="caution">
    <text evidence="1">The sequence shown here is derived from an EMBL/GenBank/DDBJ whole genome shotgun (WGS) entry which is preliminary data.</text>
</comment>
<reference evidence="1" key="1">
    <citation type="submission" date="2023-10" db="EMBL/GenBank/DDBJ databases">
        <authorList>
            <person name="Rodriguez Cubillos JULIANA M."/>
            <person name="De Vega J."/>
        </authorList>
    </citation>
    <scope>NUCLEOTIDE SEQUENCE</scope>
</reference>
<protein>
    <submittedName>
        <fullName evidence="1">Uncharacterized protein</fullName>
    </submittedName>
</protein>
<sequence>MTKCSSSSTQKSFAGEKGRKRGLSPEYKLRWIEKHKTRRSGWVDVLYIHKYVPNLICRSIRAVQMYEKYGTLPRGN</sequence>
<evidence type="ECO:0000313" key="2">
    <source>
        <dbReference type="Proteomes" id="UP001177021"/>
    </source>
</evidence>
<name>A0ACB0J752_TRIPR</name>
<dbReference type="EMBL" id="CASHSV030000024">
    <property type="protein sequence ID" value="CAJ2639759.1"/>
    <property type="molecule type" value="Genomic_DNA"/>
</dbReference>
<keyword evidence="2" id="KW-1185">Reference proteome</keyword>
<gene>
    <name evidence="1" type="ORF">MILVUS5_LOCUS9735</name>
</gene>